<evidence type="ECO:0000313" key="3">
    <source>
        <dbReference type="Proteomes" id="UP000076727"/>
    </source>
</evidence>
<evidence type="ECO:0000313" key="2">
    <source>
        <dbReference type="EMBL" id="KZT69515.1"/>
    </source>
</evidence>
<dbReference type="InterPro" id="IPR026820">
    <property type="entry name" value="VioB/RebD_dom"/>
</dbReference>
<accession>A0A165QIP4</accession>
<keyword evidence="3" id="KW-1185">Reference proteome</keyword>
<reference evidence="2 3" key="1">
    <citation type="journal article" date="2016" name="Mol. Biol. Evol.">
        <title>Comparative Genomics of Early-Diverging Mushroom-Forming Fungi Provides Insights into the Origins of Lignocellulose Decay Capabilities.</title>
        <authorList>
            <person name="Nagy L.G."/>
            <person name="Riley R."/>
            <person name="Tritt A."/>
            <person name="Adam C."/>
            <person name="Daum C."/>
            <person name="Floudas D."/>
            <person name="Sun H."/>
            <person name="Yadav J.S."/>
            <person name="Pangilinan J."/>
            <person name="Larsson K.H."/>
            <person name="Matsuura K."/>
            <person name="Barry K."/>
            <person name="Labutti K."/>
            <person name="Kuo R."/>
            <person name="Ohm R.A."/>
            <person name="Bhattacharya S.S."/>
            <person name="Shirouzu T."/>
            <person name="Yoshinaga Y."/>
            <person name="Martin F.M."/>
            <person name="Grigoriev I.V."/>
            <person name="Hibbett D.S."/>
        </authorList>
    </citation>
    <scope>NUCLEOTIDE SEQUENCE [LARGE SCALE GENOMIC DNA]</scope>
    <source>
        <strain evidence="2 3">L-15889</strain>
    </source>
</reference>
<dbReference type="STRING" id="1314783.A0A165QIP4"/>
<dbReference type="Gene3D" id="1.20.1260.10">
    <property type="match status" value="2"/>
</dbReference>
<name>A0A165QIP4_9APHY</name>
<evidence type="ECO:0000259" key="1">
    <source>
        <dbReference type="Pfam" id="PF12902"/>
    </source>
</evidence>
<dbReference type="AlphaFoldDB" id="A0A165QIP4"/>
<dbReference type="OrthoDB" id="3143730at2759"/>
<gene>
    <name evidence="2" type="ORF">DAEQUDRAFT_756890</name>
</gene>
<dbReference type="EMBL" id="KV429057">
    <property type="protein sequence ID" value="KZT69515.1"/>
    <property type="molecule type" value="Genomic_DNA"/>
</dbReference>
<dbReference type="Proteomes" id="UP000076727">
    <property type="component" value="Unassembled WGS sequence"/>
</dbReference>
<protein>
    <recommendedName>
        <fullName evidence="1">Iminophenyl-pyruvate dimer synthase domain-containing protein</fullName>
    </recommendedName>
</protein>
<dbReference type="Pfam" id="PF12902">
    <property type="entry name" value="Ferritin-like"/>
    <property type="match status" value="1"/>
</dbReference>
<dbReference type="InterPro" id="IPR012347">
    <property type="entry name" value="Ferritin-like"/>
</dbReference>
<organism evidence="2 3">
    <name type="scientific">Daedalea quercina L-15889</name>
    <dbReference type="NCBI Taxonomy" id="1314783"/>
    <lineage>
        <taxon>Eukaryota</taxon>
        <taxon>Fungi</taxon>
        <taxon>Dikarya</taxon>
        <taxon>Basidiomycota</taxon>
        <taxon>Agaricomycotina</taxon>
        <taxon>Agaricomycetes</taxon>
        <taxon>Polyporales</taxon>
        <taxon>Fomitopsis</taxon>
    </lineage>
</organism>
<proteinExistence type="predicted"/>
<feature type="domain" description="Iminophenyl-pyruvate dimer synthase" evidence="1">
    <location>
        <begin position="65"/>
        <end position="117"/>
    </location>
</feature>
<sequence>MASAAAHRHNQPYEPVRGIPVKWDKQALIDHVKTGMQVELGTLPIYFCALYSIKRDNGEWGTKARANILCEEFFDSAMTIVTDKATALQALETIVDQGEGSIGVPDSHYSVFVELYQRRKEWDCVEYVDEPKTDDYKDNKVAYSVSVLDAYAEPLTTTDAIVWQLSLAVNAAYCYLLQTLDLCWHNGDRAARKQILRNIHRIMIDILSPAAHVLVEQQVGTEGKYAAPCFEFYPAGKDPLSPADLFTALKKELESAKAAAQSQETVAAIGKILLSLNGIITAK</sequence>